<reference evidence="1" key="1">
    <citation type="submission" date="2020-12" db="EMBL/GenBank/DDBJ databases">
        <authorList>
            <person name="Iha C."/>
        </authorList>
    </citation>
    <scope>NUCLEOTIDE SEQUENCE</scope>
</reference>
<sequence>MALGVGAFMVDAWTTMASATSALGSPSSVTSNIPPVLVGCAVSPRGQLRAFQGASIAETGLVRNGGLQPQPIRLNLIAKLRIEWQRQPLSARWGSWASPNAPVSPFGPSPNIFAISAIVRDPPVDHAGLVWQI</sequence>
<accession>A0A8S1JI20</accession>
<comment type="caution">
    <text evidence="1">The sequence shown here is derived from an EMBL/GenBank/DDBJ whole genome shotgun (WGS) entry which is preliminary data.</text>
</comment>
<evidence type="ECO:0000313" key="2">
    <source>
        <dbReference type="Proteomes" id="UP000708148"/>
    </source>
</evidence>
<gene>
    <name evidence="1" type="ORF">OSTQU699_LOCUS9868</name>
</gene>
<keyword evidence="2" id="KW-1185">Reference proteome</keyword>
<evidence type="ECO:0000313" key="1">
    <source>
        <dbReference type="EMBL" id="CAD7704513.1"/>
    </source>
</evidence>
<name>A0A8S1JI20_9CHLO</name>
<protein>
    <submittedName>
        <fullName evidence="1">Uncharacterized protein</fullName>
    </submittedName>
</protein>
<proteinExistence type="predicted"/>
<dbReference type="Proteomes" id="UP000708148">
    <property type="component" value="Unassembled WGS sequence"/>
</dbReference>
<organism evidence="1 2">
    <name type="scientific">Ostreobium quekettii</name>
    <dbReference type="NCBI Taxonomy" id="121088"/>
    <lineage>
        <taxon>Eukaryota</taxon>
        <taxon>Viridiplantae</taxon>
        <taxon>Chlorophyta</taxon>
        <taxon>core chlorophytes</taxon>
        <taxon>Ulvophyceae</taxon>
        <taxon>TCBD clade</taxon>
        <taxon>Bryopsidales</taxon>
        <taxon>Ostreobineae</taxon>
        <taxon>Ostreobiaceae</taxon>
        <taxon>Ostreobium</taxon>
    </lineage>
</organism>
<dbReference type="EMBL" id="CAJHUC010002897">
    <property type="protein sequence ID" value="CAD7704513.1"/>
    <property type="molecule type" value="Genomic_DNA"/>
</dbReference>
<dbReference type="AlphaFoldDB" id="A0A8S1JI20"/>